<evidence type="ECO:0000256" key="2">
    <source>
        <dbReference type="ARBA" id="ARBA00022475"/>
    </source>
</evidence>
<dbReference type="PANTHER" id="PTHR34390">
    <property type="entry name" value="UPF0442 PROTEIN YJJB-RELATED"/>
    <property type="match status" value="1"/>
</dbReference>
<sequence length="257" mass="27365">MDHKLVMDVAVLAGEIMLKSGAETYRVEDTMKHILNTGHTKTAEALVMLTGIVATMEDPGMEPITVMRRVEDRGTNIYRVMEVNEISRQYCAGKLSLEKTYKALKNMKGRQYSTLVYNIATVLVPMGFAPLWGGGIEEIAGSAAVGCVLALLMTVGKRLRAEGFFLNSVCAAGITAASILIHFIYPGIKTDTLIISGLMPLVPGMAVTNAVRDTLRHDYISGGARVLEAFVTAAAIALGAGAGMLLMQMLGAGGVVL</sequence>
<comment type="similarity">
    <text evidence="6">Belongs to the ThrE exporter (TC 2.A.79) family.</text>
</comment>
<proteinExistence type="inferred from homology"/>
<feature type="transmembrane region" description="Helical" evidence="7">
    <location>
        <begin position="115"/>
        <end position="133"/>
    </location>
</feature>
<dbReference type="InterPro" id="IPR050539">
    <property type="entry name" value="ThrE_Dicarb/AminoAcid_Exp"/>
</dbReference>
<reference evidence="9" key="1">
    <citation type="journal article" date="2021" name="PeerJ">
        <title>Extensive microbial diversity within the chicken gut microbiome revealed by metagenomics and culture.</title>
        <authorList>
            <person name="Gilroy R."/>
            <person name="Ravi A."/>
            <person name="Getino M."/>
            <person name="Pursley I."/>
            <person name="Horton D.L."/>
            <person name="Alikhan N.F."/>
            <person name="Baker D."/>
            <person name="Gharbi K."/>
            <person name="Hall N."/>
            <person name="Watson M."/>
            <person name="Adriaenssens E.M."/>
            <person name="Foster-Nyarko E."/>
            <person name="Jarju S."/>
            <person name="Secka A."/>
            <person name="Antonio M."/>
            <person name="Oren A."/>
            <person name="Chaudhuri R.R."/>
            <person name="La Ragione R."/>
            <person name="Hildebrand F."/>
            <person name="Pallen M.J."/>
        </authorList>
    </citation>
    <scope>NUCLEOTIDE SEQUENCE</scope>
    <source>
        <strain evidence="9">ChiGjej1B1-13045</strain>
    </source>
</reference>
<dbReference type="EMBL" id="DXCD01000184">
    <property type="protein sequence ID" value="HIZ13672.1"/>
    <property type="molecule type" value="Genomic_DNA"/>
</dbReference>
<feature type="domain" description="Threonine/serine exporter-like N-terminal" evidence="8">
    <location>
        <begin position="8"/>
        <end position="246"/>
    </location>
</feature>
<organism evidence="9 10">
    <name type="scientific">Candidatus Mediterraneibacter stercorigallinarum</name>
    <dbReference type="NCBI Taxonomy" id="2838686"/>
    <lineage>
        <taxon>Bacteria</taxon>
        <taxon>Bacillati</taxon>
        <taxon>Bacillota</taxon>
        <taxon>Clostridia</taxon>
        <taxon>Lachnospirales</taxon>
        <taxon>Lachnospiraceae</taxon>
        <taxon>Mediterraneibacter</taxon>
    </lineage>
</organism>
<evidence type="ECO:0000256" key="5">
    <source>
        <dbReference type="ARBA" id="ARBA00023136"/>
    </source>
</evidence>
<dbReference type="InterPro" id="IPR010619">
    <property type="entry name" value="ThrE-like_N"/>
</dbReference>
<protein>
    <submittedName>
        <fullName evidence="9">Threonine/serine exporter family protein</fullName>
    </submittedName>
</protein>
<name>A0A9D2DAY2_9FIRM</name>
<dbReference type="GO" id="GO:0005886">
    <property type="term" value="C:plasma membrane"/>
    <property type="evidence" value="ECO:0007669"/>
    <property type="project" value="UniProtKB-SubCell"/>
</dbReference>
<keyword evidence="2" id="KW-1003">Cell membrane</keyword>
<accession>A0A9D2DAY2</accession>
<comment type="subcellular location">
    <subcellularLocation>
        <location evidence="1">Cell membrane</location>
        <topology evidence="1">Multi-pass membrane protein</topology>
    </subcellularLocation>
</comment>
<feature type="transmembrane region" description="Helical" evidence="7">
    <location>
        <begin position="163"/>
        <end position="186"/>
    </location>
</feature>
<dbReference type="Proteomes" id="UP000824017">
    <property type="component" value="Unassembled WGS sequence"/>
</dbReference>
<keyword evidence="4 7" id="KW-1133">Transmembrane helix</keyword>
<evidence type="ECO:0000256" key="4">
    <source>
        <dbReference type="ARBA" id="ARBA00022989"/>
    </source>
</evidence>
<evidence type="ECO:0000256" key="1">
    <source>
        <dbReference type="ARBA" id="ARBA00004651"/>
    </source>
</evidence>
<dbReference type="Pfam" id="PF06738">
    <property type="entry name" value="ThrE"/>
    <property type="match status" value="1"/>
</dbReference>
<feature type="transmembrane region" description="Helical" evidence="7">
    <location>
        <begin position="139"/>
        <end position="156"/>
    </location>
</feature>
<dbReference type="GO" id="GO:0015744">
    <property type="term" value="P:succinate transport"/>
    <property type="evidence" value="ECO:0007669"/>
    <property type="project" value="TreeGrafter"/>
</dbReference>
<gene>
    <name evidence="9" type="ORF">H9817_07090</name>
</gene>
<evidence type="ECO:0000313" key="10">
    <source>
        <dbReference type="Proteomes" id="UP000824017"/>
    </source>
</evidence>
<feature type="transmembrane region" description="Helical" evidence="7">
    <location>
        <begin position="192"/>
        <end position="211"/>
    </location>
</feature>
<evidence type="ECO:0000259" key="8">
    <source>
        <dbReference type="Pfam" id="PF06738"/>
    </source>
</evidence>
<evidence type="ECO:0000256" key="6">
    <source>
        <dbReference type="ARBA" id="ARBA00034125"/>
    </source>
</evidence>
<feature type="transmembrane region" description="Helical" evidence="7">
    <location>
        <begin position="223"/>
        <end position="247"/>
    </location>
</feature>
<comment type="caution">
    <text evidence="9">The sequence shown here is derived from an EMBL/GenBank/DDBJ whole genome shotgun (WGS) entry which is preliminary data.</text>
</comment>
<evidence type="ECO:0000256" key="7">
    <source>
        <dbReference type="SAM" id="Phobius"/>
    </source>
</evidence>
<keyword evidence="3 7" id="KW-0812">Transmembrane</keyword>
<dbReference type="AlphaFoldDB" id="A0A9D2DAY2"/>
<reference evidence="9" key="2">
    <citation type="submission" date="2021-04" db="EMBL/GenBank/DDBJ databases">
        <authorList>
            <person name="Gilroy R."/>
        </authorList>
    </citation>
    <scope>NUCLEOTIDE SEQUENCE</scope>
    <source>
        <strain evidence="9">ChiGjej1B1-13045</strain>
    </source>
</reference>
<evidence type="ECO:0000256" key="3">
    <source>
        <dbReference type="ARBA" id="ARBA00022692"/>
    </source>
</evidence>
<evidence type="ECO:0000313" key="9">
    <source>
        <dbReference type="EMBL" id="HIZ13672.1"/>
    </source>
</evidence>
<dbReference type="GO" id="GO:0022857">
    <property type="term" value="F:transmembrane transporter activity"/>
    <property type="evidence" value="ECO:0007669"/>
    <property type="project" value="InterPro"/>
</dbReference>
<keyword evidence="5 7" id="KW-0472">Membrane</keyword>
<dbReference type="PANTHER" id="PTHR34390:SF2">
    <property type="entry name" value="SUCCINATE TRANSPORTER SUBUNIT YJJP-RELATED"/>
    <property type="match status" value="1"/>
</dbReference>